<gene>
    <name evidence="2" type="ORF">MSAN_00842500</name>
    <name evidence="1" type="ORF">MSAN_02516100</name>
</gene>
<dbReference type="EMBL" id="JACAZH010000109">
    <property type="protein sequence ID" value="KAF7325262.1"/>
    <property type="molecule type" value="Genomic_DNA"/>
</dbReference>
<comment type="caution">
    <text evidence="1">The sequence shown here is derived from an EMBL/GenBank/DDBJ whole genome shotgun (WGS) entry which is preliminary data.</text>
</comment>
<name>A0A8H6WPU3_9AGAR</name>
<reference evidence="1" key="1">
    <citation type="submission" date="2020-05" db="EMBL/GenBank/DDBJ databases">
        <title>Mycena genomes resolve the evolution of fungal bioluminescence.</title>
        <authorList>
            <person name="Tsai I.J."/>
        </authorList>
    </citation>
    <scope>NUCLEOTIDE SEQUENCE</scope>
    <source>
        <strain evidence="1">160909Yilan</strain>
    </source>
</reference>
<evidence type="ECO:0000313" key="3">
    <source>
        <dbReference type="Proteomes" id="UP000623467"/>
    </source>
</evidence>
<evidence type="ECO:0000313" key="2">
    <source>
        <dbReference type="EMBL" id="KAF7367783.1"/>
    </source>
</evidence>
<dbReference type="OrthoDB" id="3079166at2759"/>
<keyword evidence="3" id="KW-1185">Reference proteome</keyword>
<sequence length="182" mass="20459">MPCIRGASVPAADFESASVPVRGGSAPPDSPWSGAPALLPVAEEESVVDWHLNAYGLFCRDRERLADADIDEEIPADRRKWPHHVHPINPIYYRPHFQQLVTFLPMCNGFEHVFKPSRHRKGWFRRTGRVFWVVDNVPQVFRTSGEAEAAWVAEGDPWGAILATPSFSFALEHVQDMFGSLP</sequence>
<dbReference type="Proteomes" id="UP000623467">
    <property type="component" value="Unassembled WGS sequence"/>
</dbReference>
<proteinExistence type="predicted"/>
<accession>A0A8H6WPU3</accession>
<organism evidence="1 3">
    <name type="scientific">Mycena sanguinolenta</name>
    <dbReference type="NCBI Taxonomy" id="230812"/>
    <lineage>
        <taxon>Eukaryota</taxon>
        <taxon>Fungi</taxon>
        <taxon>Dikarya</taxon>
        <taxon>Basidiomycota</taxon>
        <taxon>Agaricomycotina</taxon>
        <taxon>Agaricomycetes</taxon>
        <taxon>Agaricomycetidae</taxon>
        <taxon>Agaricales</taxon>
        <taxon>Marasmiineae</taxon>
        <taxon>Mycenaceae</taxon>
        <taxon>Mycena</taxon>
    </lineage>
</organism>
<evidence type="ECO:0000313" key="1">
    <source>
        <dbReference type="EMBL" id="KAF7325262.1"/>
    </source>
</evidence>
<protein>
    <submittedName>
        <fullName evidence="1">Uncharacterized protein</fullName>
    </submittedName>
</protein>
<dbReference type="EMBL" id="JACAZH010000005">
    <property type="protein sequence ID" value="KAF7367783.1"/>
    <property type="molecule type" value="Genomic_DNA"/>
</dbReference>
<dbReference type="AlphaFoldDB" id="A0A8H6WPU3"/>